<keyword evidence="2" id="KW-1185">Reference proteome</keyword>
<gene>
    <name evidence="1" type="ORF">BpHYR1_037667</name>
</gene>
<evidence type="ECO:0000313" key="1">
    <source>
        <dbReference type="EMBL" id="RMZ94403.1"/>
    </source>
</evidence>
<protein>
    <submittedName>
        <fullName evidence="1">Uncharacterized protein</fullName>
    </submittedName>
</protein>
<reference evidence="1 2" key="1">
    <citation type="journal article" date="2018" name="Sci. Rep.">
        <title>Genomic signatures of local adaptation to the degree of environmental predictability in rotifers.</title>
        <authorList>
            <person name="Franch-Gras L."/>
            <person name="Hahn C."/>
            <person name="Garcia-Roger E.M."/>
            <person name="Carmona M.J."/>
            <person name="Serra M."/>
            <person name="Gomez A."/>
        </authorList>
    </citation>
    <scope>NUCLEOTIDE SEQUENCE [LARGE SCALE GENOMIC DNA]</scope>
    <source>
        <strain evidence="1">HYR1</strain>
    </source>
</reference>
<accession>A0A3M7P5V1</accession>
<evidence type="ECO:0000313" key="2">
    <source>
        <dbReference type="Proteomes" id="UP000276133"/>
    </source>
</evidence>
<dbReference type="EMBL" id="REGN01013076">
    <property type="protein sequence ID" value="RMZ94403.1"/>
    <property type="molecule type" value="Genomic_DNA"/>
</dbReference>
<dbReference type="AlphaFoldDB" id="A0A3M7P5V1"/>
<organism evidence="1 2">
    <name type="scientific">Brachionus plicatilis</name>
    <name type="common">Marine rotifer</name>
    <name type="synonym">Brachionus muelleri</name>
    <dbReference type="NCBI Taxonomy" id="10195"/>
    <lineage>
        <taxon>Eukaryota</taxon>
        <taxon>Metazoa</taxon>
        <taxon>Spiralia</taxon>
        <taxon>Gnathifera</taxon>
        <taxon>Rotifera</taxon>
        <taxon>Eurotatoria</taxon>
        <taxon>Monogononta</taxon>
        <taxon>Pseudotrocha</taxon>
        <taxon>Ploima</taxon>
        <taxon>Brachionidae</taxon>
        <taxon>Brachionus</taxon>
    </lineage>
</organism>
<comment type="caution">
    <text evidence="1">The sequence shown here is derived from an EMBL/GenBank/DDBJ whole genome shotgun (WGS) entry which is preliminary data.</text>
</comment>
<dbReference type="Proteomes" id="UP000276133">
    <property type="component" value="Unassembled WGS sequence"/>
</dbReference>
<sequence>MAFEFFPLSCGLMLPTRPDAYYSQCSGRIKFQEFYASRTSHSANRAYALAVDSPRLSQCFLPCKK</sequence>
<name>A0A3M7P5V1_BRAPC</name>
<proteinExistence type="predicted"/>